<feature type="compositionally biased region" description="Acidic residues" evidence="1">
    <location>
        <begin position="53"/>
        <end position="64"/>
    </location>
</feature>
<dbReference type="Proteomes" id="UP000078541">
    <property type="component" value="Unassembled WGS sequence"/>
</dbReference>
<gene>
    <name evidence="2" type="ORF">ALC56_09272</name>
</gene>
<dbReference type="EMBL" id="KQ981744">
    <property type="protein sequence ID" value="KYN36312.1"/>
    <property type="molecule type" value="Genomic_DNA"/>
</dbReference>
<dbReference type="AlphaFoldDB" id="A0A195F7Z6"/>
<sequence length="102" mass="10464">MPICLVPSYLLRETAHLISYSRPRRGGPRARNSALTNLGASLARESETLLYDGDGDNDDDDDDGGGGGGGGGGSGGSSDGDGGEEGKKGKVETENRTAHKRT</sequence>
<accession>A0A195F7Z6</accession>
<evidence type="ECO:0000313" key="3">
    <source>
        <dbReference type="Proteomes" id="UP000078541"/>
    </source>
</evidence>
<protein>
    <submittedName>
        <fullName evidence="2">Uncharacterized protein</fullName>
    </submittedName>
</protein>
<name>A0A195F7Z6_9HYME</name>
<feature type="region of interest" description="Disordered" evidence="1">
    <location>
        <begin position="49"/>
        <end position="102"/>
    </location>
</feature>
<proteinExistence type="predicted"/>
<evidence type="ECO:0000313" key="2">
    <source>
        <dbReference type="EMBL" id="KYN36312.1"/>
    </source>
</evidence>
<evidence type="ECO:0000256" key="1">
    <source>
        <dbReference type="SAM" id="MobiDB-lite"/>
    </source>
</evidence>
<feature type="compositionally biased region" description="Basic and acidic residues" evidence="1">
    <location>
        <begin position="84"/>
        <end position="102"/>
    </location>
</feature>
<feature type="compositionally biased region" description="Gly residues" evidence="1">
    <location>
        <begin position="65"/>
        <end position="80"/>
    </location>
</feature>
<organism evidence="2 3">
    <name type="scientific">Trachymyrmex septentrionalis</name>
    <dbReference type="NCBI Taxonomy" id="34720"/>
    <lineage>
        <taxon>Eukaryota</taxon>
        <taxon>Metazoa</taxon>
        <taxon>Ecdysozoa</taxon>
        <taxon>Arthropoda</taxon>
        <taxon>Hexapoda</taxon>
        <taxon>Insecta</taxon>
        <taxon>Pterygota</taxon>
        <taxon>Neoptera</taxon>
        <taxon>Endopterygota</taxon>
        <taxon>Hymenoptera</taxon>
        <taxon>Apocrita</taxon>
        <taxon>Aculeata</taxon>
        <taxon>Formicoidea</taxon>
        <taxon>Formicidae</taxon>
        <taxon>Myrmicinae</taxon>
        <taxon>Trachymyrmex</taxon>
    </lineage>
</organism>
<keyword evidence="3" id="KW-1185">Reference proteome</keyword>
<reference evidence="2 3" key="1">
    <citation type="submission" date="2016-03" db="EMBL/GenBank/DDBJ databases">
        <title>Trachymyrmex septentrionalis WGS genome.</title>
        <authorList>
            <person name="Nygaard S."/>
            <person name="Hu H."/>
            <person name="Boomsma J."/>
            <person name="Zhang G."/>
        </authorList>
    </citation>
    <scope>NUCLEOTIDE SEQUENCE [LARGE SCALE GENOMIC DNA]</scope>
    <source>
        <strain evidence="2">Tsep2-gDNA-1</strain>
        <tissue evidence="2">Whole body</tissue>
    </source>
</reference>